<dbReference type="CDD" id="cd04186">
    <property type="entry name" value="GT_2_like_c"/>
    <property type="match status" value="1"/>
</dbReference>
<comment type="similarity">
    <text evidence="1">Belongs to the glycosyltransferase 2 family.</text>
</comment>
<dbReference type="Proteomes" id="UP000321933">
    <property type="component" value="Unassembled WGS sequence"/>
</dbReference>
<dbReference type="AlphaFoldDB" id="A0A5C8ZLP8"/>
<gene>
    <name evidence="5" type="ORF">FVW59_17970</name>
</gene>
<comment type="caution">
    <text evidence="5">The sequence shown here is derived from an EMBL/GenBank/DDBJ whole genome shotgun (WGS) entry which is preliminary data.</text>
</comment>
<dbReference type="InterPro" id="IPR001173">
    <property type="entry name" value="Glyco_trans_2-like"/>
</dbReference>
<dbReference type="PANTHER" id="PTHR43179">
    <property type="entry name" value="RHAMNOSYLTRANSFERASE WBBL"/>
    <property type="match status" value="1"/>
</dbReference>
<dbReference type="Gene3D" id="3.90.550.10">
    <property type="entry name" value="Spore Coat Polysaccharide Biosynthesis Protein SpsA, Chain A"/>
    <property type="match status" value="1"/>
</dbReference>
<proteinExistence type="inferred from homology"/>
<sequence>MAWTSIKRIYWESVIEWISQSTGFPPGNRIVWQLLRYIGTNASISVALTLNNAPHPQTNKPARSPANTVQDIAVIVLNWNSPVDTIACLSSIAEEILRNSSRCRVRLYPVDNGSQDHSCEQIADWIERHGDLDVCFIQNSHNLGFAGGMNAGFRAAEIDAPADYYWLLNNDLTLCPGALSALLDATSTDPSVAVWGPTIVHLNSDTIQCAGGGRYSRLLGMERKYLRGLPLDKVNCYRHRPTRFDFIYGAAMFIRGDIIRAHQGLDESYFLYYEELELARRLGREDRLDWCCESVVSHQGSDATSRDKGQRARSSYFAAYSACQYTWRHHRAFLLPMILIRMAGLAVQALRETNPELALAPWKAVFAFLSGRTPAPPQA</sequence>
<dbReference type="GO" id="GO:0016757">
    <property type="term" value="F:glycosyltransferase activity"/>
    <property type="evidence" value="ECO:0007669"/>
    <property type="project" value="UniProtKB-KW"/>
</dbReference>
<keyword evidence="6" id="KW-1185">Reference proteome</keyword>
<name>A0A5C8ZLP8_9GAMM</name>
<evidence type="ECO:0000313" key="5">
    <source>
        <dbReference type="EMBL" id="TXS89403.1"/>
    </source>
</evidence>
<dbReference type="OrthoDB" id="9771846at2"/>
<organism evidence="5 6">
    <name type="scientific">Parahaliea aestuarii</name>
    <dbReference type="NCBI Taxonomy" id="1852021"/>
    <lineage>
        <taxon>Bacteria</taxon>
        <taxon>Pseudomonadati</taxon>
        <taxon>Pseudomonadota</taxon>
        <taxon>Gammaproteobacteria</taxon>
        <taxon>Cellvibrionales</taxon>
        <taxon>Halieaceae</taxon>
        <taxon>Parahaliea</taxon>
    </lineage>
</organism>
<evidence type="ECO:0000256" key="1">
    <source>
        <dbReference type="ARBA" id="ARBA00006739"/>
    </source>
</evidence>
<reference evidence="5 6" key="1">
    <citation type="submission" date="2019-08" db="EMBL/GenBank/DDBJ databases">
        <title>Parahaliea maris sp. nov., isolated from the surface seawater.</title>
        <authorList>
            <person name="Liu Y."/>
        </authorList>
    </citation>
    <scope>NUCLEOTIDE SEQUENCE [LARGE SCALE GENOMIC DNA]</scope>
    <source>
        <strain evidence="5 6">S2-26</strain>
    </source>
</reference>
<evidence type="ECO:0000256" key="3">
    <source>
        <dbReference type="ARBA" id="ARBA00022679"/>
    </source>
</evidence>
<dbReference type="InterPro" id="IPR029044">
    <property type="entry name" value="Nucleotide-diphossugar_trans"/>
</dbReference>
<evidence type="ECO:0000259" key="4">
    <source>
        <dbReference type="Pfam" id="PF00535"/>
    </source>
</evidence>
<evidence type="ECO:0000256" key="2">
    <source>
        <dbReference type="ARBA" id="ARBA00022676"/>
    </source>
</evidence>
<protein>
    <submittedName>
        <fullName evidence="5">Glycosyltransferase family 2 protein</fullName>
    </submittedName>
</protein>
<dbReference type="EMBL" id="VRYZ01000009">
    <property type="protein sequence ID" value="TXS89403.1"/>
    <property type="molecule type" value="Genomic_DNA"/>
</dbReference>
<dbReference type="Pfam" id="PF00535">
    <property type="entry name" value="Glycos_transf_2"/>
    <property type="match status" value="1"/>
</dbReference>
<dbReference type="SUPFAM" id="SSF53448">
    <property type="entry name" value="Nucleotide-diphospho-sugar transferases"/>
    <property type="match status" value="1"/>
</dbReference>
<accession>A0A5C8ZLP8</accession>
<dbReference type="PANTHER" id="PTHR43179:SF12">
    <property type="entry name" value="GALACTOFURANOSYLTRANSFERASE GLFT2"/>
    <property type="match status" value="1"/>
</dbReference>
<keyword evidence="3 5" id="KW-0808">Transferase</keyword>
<feature type="domain" description="Glycosyltransferase 2-like" evidence="4">
    <location>
        <begin position="74"/>
        <end position="202"/>
    </location>
</feature>
<evidence type="ECO:0000313" key="6">
    <source>
        <dbReference type="Proteomes" id="UP000321933"/>
    </source>
</evidence>
<keyword evidence="2" id="KW-0328">Glycosyltransferase</keyword>